<dbReference type="InterPro" id="IPR056924">
    <property type="entry name" value="SH3_Tf2-1"/>
</dbReference>
<reference evidence="2" key="1">
    <citation type="submission" date="2018-05" db="EMBL/GenBank/DDBJ databases">
        <title>Draft genome of Mucuna pruriens seed.</title>
        <authorList>
            <person name="Nnadi N.E."/>
            <person name="Vos R."/>
            <person name="Hasami M.H."/>
            <person name="Devisetty U.K."/>
            <person name="Aguiy J.C."/>
        </authorList>
    </citation>
    <scope>NUCLEOTIDE SEQUENCE [LARGE SCALE GENOMIC DNA]</scope>
    <source>
        <strain evidence="2">JCA_2017</strain>
    </source>
</reference>
<dbReference type="STRING" id="157652.A0A371FR89"/>
<dbReference type="Gene3D" id="3.30.420.10">
    <property type="entry name" value="Ribonuclease H-like superfamily/Ribonuclease H"/>
    <property type="match status" value="1"/>
</dbReference>
<feature type="non-terminal residue" evidence="2">
    <location>
        <position position="1"/>
    </location>
</feature>
<evidence type="ECO:0000313" key="3">
    <source>
        <dbReference type="Proteomes" id="UP000257109"/>
    </source>
</evidence>
<dbReference type="InterPro" id="IPR036397">
    <property type="entry name" value="RNaseH_sf"/>
</dbReference>
<name>A0A371FR89_MUCPR</name>
<sequence length="279" mass="32438">MSFVLGFPRLKGGRDYIFVVVDRFLKMGHFIPCHKVDDACHAANLFFREVVWLHGLPKTIVSDRDSKILGHFWRTVWSKLVSQLLRCFVRKSLRAWEEWLPHDEFTYNRLVHGFNPLSLLDLLSLPIMPSWVNDKGLTKAQFKGEQYAKHSNKGKKEMTSNEKDLFWVHLRKERFPHLRKSKLISRRDGSFKIVKRINDYAYKGSTSFNVIDLTPFDVGTQAQNLRSNSLQQRANDAYIEGHGHIPYEGFKEVETPTLEGLMTRGSDTVQTRIEHFDGS</sequence>
<proteinExistence type="predicted"/>
<keyword evidence="3" id="KW-1185">Reference proteome</keyword>
<dbReference type="EMBL" id="QJKJ01008105">
    <property type="protein sequence ID" value="RDX80782.1"/>
    <property type="molecule type" value="Genomic_DNA"/>
</dbReference>
<dbReference type="PANTHER" id="PTHR35046:SF9">
    <property type="entry name" value="RNA-DIRECTED DNA POLYMERASE"/>
    <property type="match status" value="1"/>
</dbReference>
<dbReference type="PANTHER" id="PTHR35046">
    <property type="entry name" value="ZINC KNUCKLE (CCHC-TYPE) FAMILY PROTEIN"/>
    <property type="match status" value="1"/>
</dbReference>
<dbReference type="InterPro" id="IPR012337">
    <property type="entry name" value="RNaseH-like_sf"/>
</dbReference>
<organism evidence="2 3">
    <name type="scientific">Mucuna pruriens</name>
    <name type="common">Velvet bean</name>
    <name type="synonym">Dolichos pruriens</name>
    <dbReference type="NCBI Taxonomy" id="157652"/>
    <lineage>
        <taxon>Eukaryota</taxon>
        <taxon>Viridiplantae</taxon>
        <taxon>Streptophyta</taxon>
        <taxon>Embryophyta</taxon>
        <taxon>Tracheophyta</taxon>
        <taxon>Spermatophyta</taxon>
        <taxon>Magnoliopsida</taxon>
        <taxon>eudicotyledons</taxon>
        <taxon>Gunneridae</taxon>
        <taxon>Pentapetalae</taxon>
        <taxon>rosids</taxon>
        <taxon>fabids</taxon>
        <taxon>Fabales</taxon>
        <taxon>Fabaceae</taxon>
        <taxon>Papilionoideae</taxon>
        <taxon>50 kb inversion clade</taxon>
        <taxon>NPAAA clade</taxon>
        <taxon>indigoferoid/millettioid clade</taxon>
        <taxon>Phaseoleae</taxon>
        <taxon>Mucuna</taxon>
    </lineage>
</organism>
<dbReference type="Proteomes" id="UP000257109">
    <property type="component" value="Unassembled WGS sequence"/>
</dbReference>
<feature type="domain" description="Tf2-1-like SH3-like" evidence="1">
    <location>
        <begin position="164"/>
        <end position="203"/>
    </location>
</feature>
<dbReference type="SUPFAM" id="SSF53098">
    <property type="entry name" value="Ribonuclease H-like"/>
    <property type="match status" value="1"/>
</dbReference>
<dbReference type="Pfam" id="PF24626">
    <property type="entry name" value="SH3_Tf2-1"/>
    <property type="match status" value="1"/>
</dbReference>
<comment type="caution">
    <text evidence="2">The sequence shown here is derived from an EMBL/GenBank/DDBJ whole genome shotgun (WGS) entry which is preliminary data.</text>
</comment>
<accession>A0A371FR89</accession>
<dbReference type="GO" id="GO:0003676">
    <property type="term" value="F:nucleic acid binding"/>
    <property type="evidence" value="ECO:0007669"/>
    <property type="project" value="InterPro"/>
</dbReference>
<protein>
    <recommendedName>
        <fullName evidence="1">Tf2-1-like SH3-like domain-containing protein</fullName>
    </recommendedName>
</protein>
<dbReference type="OrthoDB" id="407598at2759"/>
<dbReference type="AlphaFoldDB" id="A0A371FR89"/>
<evidence type="ECO:0000313" key="2">
    <source>
        <dbReference type="EMBL" id="RDX80782.1"/>
    </source>
</evidence>
<gene>
    <name evidence="2" type="ORF">CR513_38630</name>
</gene>
<evidence type="ECO:0000259" key="1">
    <source>
        <dbReference type="Pfam" id="PF24626"/>
    </source>
</evidence>